<dbReference type="HOGENOM" id="CLU_3120130_0_0_11"/>
<name>A0A024K3F9_9MYCO</name>
<protein>
    <submittedName>
        <fullName evidence="1">Uncharacterized protein</fullName>
    </submittedName>
</protein>
<dbReference type="Proteomes" id="UP000028880">
    <property type="component" value="Unassembled WGS sequence"/>
</dbReference>
<gene>
    <name evidence="1" type="ORF">BN973_04495</name>
</gene>
<dbReference type="AlphaFoldDB" id="A0A024K3F9"/>
<proteinExistence type="predicted"/>
<sequence>MAALDEVAAAAGEVDADTDVAPRIRRGSAAASARKTRADCGYCSAVTEAQ</sequence>
<dbReference type="EMBL" id="HG964446">
    <property type="protein sequence ID" value="CDO90102.1"/>
    <property type="molecule type" value="Genomic_DNA"/>
</dbReference>
<reference evidence="1" key="2">
    <citation type="submission" date="2014-04" db="EMBL/GenBank/DDBJ databases">
        <authorList>
            <person name="Urmite Genomes U."/>
        </authorList>
    </citation>
    <scope>NUCLEOTIDE SEQUENCE</scope>
    <source>
        <strain evidence="1">DSM 44626</strain>
    </source>
</reference>
<reference evidence="1" key="1">
    <citation type="journal article" date="2014" name="Genome Announc.">
        <title>Draft Genome Sequence of Mycobacterium triplex DSM 44626.</title>
        <authorList>
            <person name="Sassi M."/>
            <person name="Croce O."/>
            <person name="Robert C."/>
            <person name="Raoult D."/>
            <person name="Drancourt M."/>
        </authorList>
    </citation>
    <scope>NUCLEOTIDE SEQUENCE [LARGE SCALE GENOMIC DNA]</scope>
    <source>
        <strain evidence="1">DSM 44626</strain>
    </source>
</reference>
<evidence type="ECO:0000313" key="1">
    <source>
        <dbReference type="EMBL" id="CDO90102.1"/>
    </source>
</evidence>
<accession>A0A024K3F9</accession>
<organism evidence="1">
    <name type="scientific">Mycobacterium triplex</name>
    <dbReference type="NCBI Taxonomy" id="47839"/>
    <lineage>
        <taxon>Bacteria</taxon>
        <taxon>Bacillati</taxon>
        <taxon>Actinomycetota</taxon>
        <taxon>Actinomycetes</taxon>
        <taxon>Mycobacteriales</taxon>
        <taxon>Mycobacteriaceae</taxon>
        <taxon>Mycobacterium</taxon>
        <taxon>Mycobacterium simiae complex</taxon>
    </lineage>
</organism>